<comment type="similarity">
    <text evidence="2">Belongs to the COG1 family.</text>
</comment>
<evidence type="ECO:0000256" key="5">
    <source>
        <dbReference type="ARBA" id="ARBA00022927"/>
    </source>
</evidence>
<comment type="subcellular location">
    <subcellularLocation>
        <location evidence="1">Golgi apparatus membrane</location>
        <topology evidence="1">Peripheral membrane protein</topology>
    </subcellularLocation>
</comment>
<dbReference type="InterPro" id="IPR033370">
    <property type="entry name" value="COG1"/>
</dbReference>
<sequence length="185" mass="21134">MRFAADVLSRADSNMTEEFSTAKSQKQGQKKSVIRERVDGLVNRLSQRLDPIDWLTFEPYLWENERQSYLRHAVLFGFCVQLNRMYTDTVQKLPTNSEFNIMRCSTVPHFKYLPISAPAFSSRGTTKTSITAPSDDISSRTSWKAYTNGDLSRKMDLDDNSSFGVATPLLKSFMQNAFVDHELVV</sequence>
<gene>
    <name evidence="8" type="ORF">CFP56_021540</name>
</gene>
<reference evidence="8" key="1">
    <citation type="submission" date="2017-12" db="EMBL/GenBank/DDBJ databases">
        <authorList>
            <person name="Barbosa P."/>
            <person name="Usie A."/>
            <person name="Ramos A.M."/>
        </authorList>
    </citation>
    <scope>NUCLEOTIDE SEQUENCE</scope>
    <source>
        <strain evidence="8">HL8</strain>
        <tissue evidence="8">Leaves</tissue>
    </source>
</reference>
<keyword evidence="4" id="KW-0813">Transport</keyword>
<organism evidence="8">
    <name type="scientific">Quercus suber</name>
    <name type="common">Cork oak</name>
    <dbReference type="NCBI Taxonomy" id="58331"/>
    <lineage>
        <taxon>Eukaryota</taxon>
        <taxon>Viridiplantae</taxon>
        <taxon>Streptophyta</taxon>
        <taxon>Embryophyta</taxon>
        <taxon>Tracheophyta</taxon>
        <taxon>Spermatophyta</taxon>
        <taxon>Magnoliopsida</taxon>
        <taxon>eudicotyledons</taxon>
        <taxon>Gunneridae</taxon>
        <taxon>Pentapetalae</taxon>
        <taxon>rosids</taxon>
        <taxon>fabids</taxon>
        <taxon>Fagales</taxon>
        <taxon>Fagaceae</taxon>
        <taxon>Quercus</taxon>
    </lineage>
</organism>
<reference evidence="8" key="2">
    <citation type="journal article" date="2018" name="Sci. Data">
        <title>The draft genome sequence of cork oak.</title>
        <authorList>
            <person name="Ramos A.M."/>
            <person name="Usie A."/>
            <person name="Barbosa P."/>
            <person name="Barros P.M."/>
            <person name="Capote T."/>
            <person name="Chaves I."/>
            <person name="Simoes F."/>
            <person name="Abreu I."/>
            <person name="Carrasquinho I."/>
            <person name="Faro C."/>
            <person name="Guimaraes J.B."/>
            <person name="Mendonca D."/>
            <person name="Nobrega F."/>
            <person name="Rodrigues L."/>
            <person name="Saibo N.J.M."/>
            <person name="Varela M.C."/>
            <person name="Egas C."/>
            <person name="Matos J."/>
            <person name="Miguel C.M."/>
            <person name="Oliveira M.M."/>
            <person name="Ricardo C.P."/>
            <person name="Goncalves S."/>
        </authorList>
    </citation>
    <scope>NUCLEOTIDE SEQUENCE [LARGE SCALE GENOMIC DNA]</scope>
    <source>
        <strain evidence="8">HL8</strain>
    </source>
</reference>
<dbReference type="GO" id="GO:0015031">
    <property type="term" value="P:protein transport"/>
    <property type="evidence" value="ECO:0007669"/>
    <property type="project" value="UniProtKB-KW"/>
</dbReference>
<evidence type="ECO:0000256" key="2">
    <source>
        <dbReference type="ARBA" id="ARBA00006653"/>
    </source>
</evidence>
<evidence type="ECO:0000313" key="8">
    <source>
        <dbReference type="EMBL" id="KAK7856773.1"/>
    </source>
</evidence>
<dbReference type="PANTHER" id="PTHR31658:SF0">
    <property type="entry name" value="CONSERVED OLIGOMERIC GOLGI COMPLEX SUBUNIT 1"/>
    <property type="match status" value="1"/>
</dbReference>
<evidence type="ECO:0000256" key="3">
    <source>
        <dbReference type="ARBA" id="ARBA00020978"/>
    </source>
</evidence>
<name>A0AAW0LYH9_QUESU</name>
<dbReference type="GO" id="GO:0000139">
    <property type="term" value="C:Golgi membrane"/>
    <property type="evidence" value="ECO:0007669"/>
    <property type="project" value="UniProtKB-SubCell"/>
</dbReference>
<evidence type="ECO:0000256" key="4">
    <source>
        <dbReference type="ARBA" id="ARBA00022448"/>
    </source>
</evidence>
<evidence type="ECO:0000256" key="6">
    <source>
        <dbReference type="ARBA" id="ARBA00023034"/>
    </source>
</evidence>
<evidence type="ECO:0000256" key="7">
    <source>
        <dbReference type="ARBA" id="ARBA00023136"/>
    </source>
</evidence>
<reference evidence="8" key="3">
    <citation type="submission" date="2023-07" db="EMBL/GenBank/DDBJ databases">
        <title>An improved reference 1 genome and first organelle genomes of Quercus suber.</title>
        <authorList>
            <consortium name="Genosuber Consortium"/>
            <person name="Usie A."/>
            <person name="Serra O."/>
            <person name="Barros P."/>
        </authorList>
    </citation>
    <scope>NUCLEOTIDE SEQUENCE</scope>
    <source>
        <strain evidence="8">HL8</strain>
        <tissue evidence="8">Leaves</tissue>
    </source>
</reference>
<proteinExistence type="inferred from homology"/>
<protein>
    <recommendedName>
        <fullName evidence="3">Conserved oligomeric Golgi complex subunit 1</fullName>
    </recommendedName>
</protein>
<dbReference type="GO" id="GO:0017119">
    <property type="term" value="C:Golgi transport complex"/>
    <property type="evidence" value="ECO:0007669"/>
    <property type="project" value="InterPro"/>
</dbReference>
<keyword evidence="6" id="KW-0333">Golgi apparatus</keyword>
<keyword evidence="7" id="KW-0472">Membrane</keyword>
<keyword evidence="5" id="KW-0653">Protein transport</keyword>
<dbReference type="GO" id="GO:0006891">
    <property type="term" value="P:intra-Golgi vesicle-mediated transport"/>
    <property type="evidence" value="ECO:0007669"/>
    <property type="project" value="InterPro"/>
</dbReference>
<dbReference type="AlphaFoldDB" id="A0AAW0LYH9"/>
<accession>A0AAW0LYH9</accession>
<dbReference type="EMBL" id="PKMF04000033">
    <property type="protein sequence ID" value="KAK7856773.1"/>
    <property type="molecule type" value="Genomic_DNA"/>
</dbReference>
<dbReference type="PANTHER" id="PTHR31658">
    <property type="entry name" value="CONSERVED OLIGOMERIC GOLGI COMPLEX SUBUNIT 1"/>
    <property type="match status" value="1"/>
</dbReference>
<evidence type="ECO:0000256" key="1">
    <source>
        <dbReference type="ARBA" id="ARBA00004395"/>
    </source>
</evidence>
<comment type="caution">
    <text evidence="8">The sequence shown here is derived from an EMBL/GenBank/DDBJ whole genome shotgun (WGS) entry which is preliminary data.</text>
</comment>